<dbReference type="NCBIfam" id="TIGR00479">
    <property type="entry name" value="rumA"/>
    <property type="match status" value="1"/>
</dbReference>
<keyword evidence="3 4" id="KW-0949">S-adenosyl-L-methionine</keyword>
<feature type="binding site" evidence="4">
    <location>
        <position position="183"/>
    </location>
    <ligand>
        <name>S-adenosyl-L-methionine</name>
        <dbReference type="ChEBI" id="CHEBI:59789"/>
    </ligand>
</feature>
<evidence type="ECO:0000313" key="6">
    <source>
        <dbReference type="Proteomes" id="UP000772186"/>
    </source>
</evidence>
<dbReference type="Gene3D" id="3.40.50.150">
    <property type="entry name" value="Vaccinia Virus protein VP39"/>
    <property type="match status" value="1"/>
</dbReference>
<keyword evidence="2 4" id="KW-0808">Transferase</keyword>
<keyword evidence="1 4" id="KW-0489">Methyltransferase</keyword>
<dbReference type="InterPro" id="IPR029063">
    <property type="entry name" value="SAM-dependent_MTases_sf"/>
</dbReference>
<dbReference type="CDD" id="cd02440">
    <property type="entry name" value="AdoMet_MTases"/>
    <property type="match status" value="1"/>
</dbReference>
<comment type="similarity">
    <text evidence="4">Belongs to the class I-like SAM-binding methyltransferase superfamily. RNA M5U methyltransferase family.</text>
</comment>
<feature type="binding site" evidence="4">
    <location>
        <position position="117"/>
    </location>
    <ligand>
        <name>S-adenosyl-L-methionine</name>
        <dbReference type="ChEBI" id="CHEBI:59789"/>
    </ligand>
</feature>
<dbReference type="GO" id="GO:0070475">
    <property type="term" value="P:rRNA base methylation"/>
    <property type="evidence" value="ECO:0007669"/>
    <property type="project" value="TreeGrafter"/>
</dbReference>
<evidence type="ECO:0000256" key="1">
    <source>
        <dbReference type="ARBA" id="ARBA00022603"/>
    </source>
</evidence>
<gene>
    <name evidence="5" type="primary">rlmD</name>
    <name evidence="5" type="ORF">LAD73_02905</name>
</gene>
<dbReference type="GO" id="GO:0070041">
    <property type="term" value="F:rRNA (uridine-C5-)-methyltransferase activity"/>
    <property type="evidence" value="ECO:0007669"/>
    <property type="project" value="TreeGrafter"/>
</dbReference>
<dbReference type="Gene3D" id="2.40.50.1070">
    <property type="match status" value="1"/>
</dbReference>
<keyword evidence="6" id="KW-1185">Reference proteome</keyword>
<dbReference type="EC" id="2.1.1.190" evidence="5"/>
<dbReference type="FunFam" id="3.40.50.150:FF:000009">
    <property type="entry name" value="23S rRNA (Uracil(1939)-C(5))-methyltransferase RlmD"/>
    <property type="match status" value="1"/>
</dbReference>
<dbReference type="PANTHER" id="PTHR11061:SF30">
    <property type="entry name" value="TRNA (URACIL(54)-C(5))-METHYLTRANSFERASE"/>
    <property type="match status" value="1"/>
</dbReference>
<dbReference type="AlphaFoldDB" id="A0A953NDS3"/>
<evidence type="ECO:0000313" key="5">
    <source>
        <dbReference type="EMBL" id="MBZ4195649.1"/>
    </source>
</evidence>
<reference evidence="5 6" key="1">
    <citation type="submission" date="2021-09" db="EMBL/GenBank/DDBJ databases">
        <title>WGS of Mycoplasma sp. Zaradi2 strains.</title>
        <authorList>
            <person name="Spergser J."/>
        </authorList>
    </citation>
    <scope>NUCLEOTIDE SEQUENCE [LARGE SCALE GENOMIC DNA]</scope>
    <source>
        <strain evidence="5 6">1331</strain>
    </source>
</reference>
<feature type="active site" description="Nucleophile" evidence="4">
    <location>
        <position position="210"/>
    </location>
</feature>
<feature type="binding site" evidence="4">
    <location>
        <position position="88"/>
    </location>
    <ligand>
        <name>S-adenosyl-L-methionine</name>
        <dbReference type="ChEBI" id="CHEBI:59789"/>
    </ligand>
</feature>
<proteinExistence type="inferred from homology"/>
<dbReference type="InterPro" id="IPR010280">
    <property type="entry name" value="U5_MeTrfase_fam"/>
</dbReference>
<dbReference type="PROSITE" id="PS51687">
    <property type="entry name" value="SAM_MT_RNA_M5U"/>
    <property type="match status" value="1"/>
</dbReference>
<evidence type="ECO:0000256" key="3">
    <source>
        <dbReference type="ARBA" id="ARBA00022691"/>
    </source>
</evidence>
<evidence type="ECO:0000256" key="4">
    <source>
        <dbReference type="PROSITE-ProRule" id="PRU01024"/>
    </source>
</evidence>
<sequence length="258" mass="29450">FDSKSFPESLTIRESNLNNNKLLIFDGKDQFSLNKLFIKELKHSFPNIKNIIALNKGRFIKKYLDQETFIIDKIGSFNFVINYNSFFQVNSYQTHNLYNLLIDNLNIKRTDVVLDAYSGIGTISLFLAQKAKKVIGLEIISDAVKNAKENAILNNVNNLDFFAGDVINSINKVKDKIDIVVVDPPRSGLDKKFLNKIMDLNCDQIGYISCNPNTLCRDSKILVENGYELVFIQPCDMFCQTHHVETVAIFKKLKKPVL</sequence>
<feature type="binding site" evidence="4">
    <location>
        <position position="138"/>
    </location>
    <ligand>
        <name>S-adenosyl-L-methionine</name>
        <dbReference type="ChEBI" id="CHEBI:59789"/>
    </ligand>
</feature>
<protein>
    <submittedName>
        <fullName evidence="5">23S rRNA (Uracil(1939)-C(5))-methyltransferase RlmD</fullName>
        <ecNumber evidence="5">2.1.1.190</ecNumber>
    </submittedName>
</protein>
<dbReference type="PANTHER" id="PTHR11061">
    <property type="entry name" value="RNA M5U METHYLTRANSFERASE"/>
    <property type="match status" value="1"/>
</dbReference>
<dbReference type="Proteomes" id="UP000772186">
    <property type="component" value="Unassembled WGS sequence"/>
</dbReference>
<dbReference type="SUPFAM" id="SSF53335">
    <property type="entry name" value="S-adenosyl-L-methionine-dependent methyltransferases"/>
    <property type="match status" value="1"/>
</dbReference>
<dbReference type="EMBL" id="JAIQBY010000038">
    <property type="protein sequence ID" value="MBZ4195649.1"/>
    <property type="molecule type" value="Genomic_DNA"/>
</dbReference>
<comment type="caution">
    <text evidence="5">The sequence shown here is derived from an EMBL/GenBank/DDBJ whole genome shotgun (WGS) entry which is preliminary data.</text>
</comment>
<accession>A0A953NDS3</accession>
<name>A0A953NDS3_9MOLU</name>
<dbReference type="RefSeq" id="WP_223644896.1">
    <property type="nucleotide sequence ID" value="NZ_JAIQBY010000038.1"/>
</dbReference>
<dbReference type="Pfam" id="PF05958">
    <property type="entry name" value="tRNA_U5-meth_tr"/>
    <property type="match status" value="1"/>
</dbReference>
<feature type="non-terminal residue" evidence="5">
    <location>
        <position position="1"/>
    </location>
</feature>
<organism evidence="5 6">
    <name type="scientific">Mycoplasma tauri</name>
    <dbReference type="NCBI Taxonomy" id="547987"/>
    <lineage>
        <taxon>Bacteria</taxon>
        <taxon>Bacillati</taxon>
        <taxon>Mycoplasmatota</taxon>
        <taxon>Mollicutes</taxon>
        <taxon>Mycoplasmataceae</taxon>
        <taxon>Mycoplasma</taxon>
    </lineage>
</organism>
<evidence type="ECO:0000256" key="2">
    <source>
        <dbReference type="ARBA" id="ARBA00022679"/>
    </source>
</evidence>